<dbReference type="SUPFAM" id="SSF101941">
    <property type="entry name" value="NAC domain"/>
    <property type="match status" value="1"/>
</dbReference>
<comment type="caution">
    <text evidence="2">The sequence shown here is derived from an EMBL/GenBank/DDBJ whole genome shotgun (WGS) entry which is preliminary data.</text>
</comment>
<protein>
    <recommendedName>
        <fullName evidence="4">NAC domain-containing protein</fullName>
    </recommendedName>
</protein>
<feature type="region of interest" description="Disordered" evidence="1">
    <location>
        <begin position="1"/>
        <end position="23"/>
    </location>
</feature>
<dbReference type="Proteomes" id="UP000604825">
    <property type="component" value="Unassembled WGS sequence"/>
</dbReference>
<evidence type="ECO:0000313" key="3">
    <source>
        <dbReference type="Proteomes" id="UP000604825"/>
    </source>
</evidence>
<dbReference type="GO" id="GO:0003700">
    <property type="term" value="F:DNA-binding transcription factor activity"/>
    <property type="evidence" value="ECO:0007669"/>
    <property type="project" value="InterPro"/>
</dbReference>
<dbReference type="GO" id="GO:0005634">
    <property type="term" value="C:nucleus"/>
    <property type="evidence" value="ECO:0007669"/>
    <property type="project" value="TreeGrafter"/>
</dbReference>
<dbReference type="OrthoDB" id="643388at2759"/>
<dbReference type="InterPro" id="IPR036093">
    <property type="entry name" value="NAC_dom_sf"/>
</dbReference>
<dbReference type="PANTHER" id="PTHR31079">
    <property type="entry name" value="NAC DOMAIN-CONTAINING PROTEIN 73"/>
    <property type="match status" value="1"/>
</dbReference>
<evidence type="ECO:0000256" key="1">
    <source>
        <dbReference type="SAM" id="MobiDB-lite"/>
    </source>
</evidence>
<gene>
    <name evidence="2" type="ORF">NCGR_LOCUS38750</name>
</gene>
<sequence>MTPRRPGHDRSQRLPSGTDSPGPIDLQLLRRALLGDAAKNQVAMSPELSACDQVAMRPGLPAGVKFDPSELELLEHLEQKVGLGDSRPHVLIDEFIPTIDNDEGIFYLLALPFMVLGKSFMLSLGTCKQLSSVLFSRMYMDDGLADMYEL</sequence>
<keyword evidence="3" id="KW-1185">Reference proteome</keyword>
<dbReference type="AlphaFoldDB" id="A0A811QAB3"/>
<accession>A0A811QAB3</accession>
<proteinExistence type="predicted"/>
<name>A0A811QAB3_9POAL</name>
<dbReference type="PANTHER" id="PTHR31079:SF2">
    <property type="entry name" value="NAC DOMAIN CONTAINING PROTEIN 44-RELATED"/>
    <property type="match status" value="1"/>
</dbReference>
<dbReference type="InterPro" id="IPR044799">
    <property type="entry name" value="SOG1-like"/>
</dbReference>
<evidence type="ECO:0000313" key="2">
    <source>
        <dbReference type="EMBL" id="CAD6255154.1"/>
    </source>
</evidence>
<dbReference type="GO" id="GO:0000976">
    <property type="term" value="F:transcription cis-regulatory region binding"/>
    <property type="evidence" value="ECO:0007669"/>
    <property type="project" value="TreeGrafter"/>
</dbReference>
<evidence type="ECO:0008006" key="4">
    <source>
        <dbReference type="Google" id="ProtNLM"/>
    </source>
</evidence>
<dbReference type="EMBL" id="CAJGYO010000009">
    <property type="protein sequence ID" value="CAD6255154.1"/>
    <property type="molecule type" value="Genomic_DNA"/>
</dbReference>
<feature type="compositionally biased region" description="Basic and acidic residues" evidence="1">
    <location>
        <begin position="1"/>
        <end position="12"/>
    </location>
</feature>
<organism evidence="2 3">
    <name type="scientific">Miscanthus lutarioriparius</name>
    <dbReference type="NCBI Taxonomy" id="422564"/>
    <lineage>
        <taxon>Eukaryota</taxon>
        <taxon>Viridiplantae</taxon>
        <taxon>Streptophyta</taxon>
        <taxon>Embryophyta</taxon>
        <taxon>Tracheophyta</taxon>
        <taxon>Spermatophyta</taxon>
        <taxon>Magnoliopsida</taxon>
        <taxon>Liliopsida</taxon>
        <taxon>Poales</taxon>
        <taxon>Poaceae</taxon>
        <taxon>PACMAD clade</taxon>
        <taxon>Panicoideae</taxon>
        <taxon>Andropogonodae</taxon>
        <taxon>Andropogoneae</taxon>
        <taxon>Saccharinae</taxon>
        <taxon>Miscanthus</taxon>
    </lineage>
</organism>
<reference evidence="2" key="1">
    <citation type="submission" date="2020-10" db="EMBL/GenBank/DDBJ databases">
        <authorList>
            <person name="Han B."/>
            <person name="Lu T."/>
            <person name="Zhao Q."/>
            <person name="Huang X."/>
            <person name="Zhao Y."/>
        </authorList>
    </citation>
    <scope>NUCLEOTIDE SEQUENCE</scope>
</reference>